<proteinExistence type="predicted"/>
<accession>A0A4V3D6N3</accession>
<dbReference type="Pfam" id="PF03160">
    <property type="entry name" value="Calx-beta"/>
    <property type="match status" value="1"/>
</dbReference>
<gene>
    <name evidence="8" type="ORF">EV696_12319</name>
</gene>
<dbReference type="Gene3D" id="2.60.40.2030">
    <property type="match status" value="1"/>
</dbReference>
<dbReference type="RefSeq" id="WP_162848216.1">
    <property type="nucleotide sequence ID" value="NZ_CP037953.1"/>
</dbReference>
<evidence type="ECO:0000259" key="7">
    <source>
        <dbReference type="SMART" id="SM00237"/>
    </source>
</evidence>
<keyword evidence="5" id="KW-0472">Membrane</keyword>
<evidence type="ECO:0000313" key="9">
    <source>
        <dbReference type="Proteomes" id="UP000295375"/>
    </source>
</evidence>
<dbReference type="InterPro" id="IPR027589">
    <property type="entry name" value="Choice_anch_B"/>
</dbReference>
<keyword evidence="5" id="KW-0812">Transmembrane</keyword>
<dbReference type="InterPro" id="IPR038081">
    <property type="entry name" value="CalX-like_sf"/>
</dbReference>
<dbReference type="GO" id="GO:0016020">
    <property type="term" value="C:membrane"/>
    <property type="evidence" value="ECO:0007669"/>
    <property type="project" value="InterPro"/>
</dbReference>
<dbReference type="SUPFAM" id="SSF141072">
    <property type="entry name" value="CalX-like"/>
    <property type="match status" value="1"/>
</dbReference>
<feature type="region of interest" description="Disordered" evidence="4">
    <location>
        <begin position="664"/>
        <end position="685"/>
    </location>
</feature>
<name>A0A4V3D6N3_9GAMM</name>
<dbReference type="Proteomes" id="UP000295375">
    <property type="component" value="Unassembled WGS sequence"/>
</dbReference>
<dbReference type="SMART" id="SM00237">
    <property type="entry name" value="Calx_beta"/>
    <property type="match status" value="1"/>
</dbReference>
<evidence type="ECO:0000256" key="4">
    <source>
        <dbReference type="SAM" id="MobiDB-lite"/>
    </source>
</evidence>
<feature type="chain" id="PRO_5020850305" evidence="6">
    <location>
        <begin position="22"/>
        <end position="706"/>
    </location>
</feature>
<feature type="transmembrane region" description="Helical" evidence="5">
    <location>
        <begin position="681"/>
        <end position="700"/>
    </location>
</feature>
<sequence>MSKLPSLAALMAGLISAGVWAHSGGHPIRFVAENGKDVGECAKPSTPCKTIAYAANQSGKGDSIRVAAGHYPVSEQDIFFLLSDMVPVRGGYTTTDQFKQAQPGQHISTIAGVPHEYREALANRGFRLLQDEKGPAIKLSIATQKQLDIYSANTSKPEGPASCVSGMANNYPCHNVDLIYHIPLAEMSSRPNAANDIWGFQSLNDQREYILIGLQNGTAVFDVTNPQAPREVGTITGMSSVWRDVKVYQYSDNDQYKAYAYVTTEASQGMHVIDLSQLPNQISLVATLNDFASAHNVYLANTDYSTGVALPGVQPYLIISGSNNGNGSWRLYGLSNPVAPNLLGSAPAGAGYIHDASSLVIDDARTSQCVNNHNPCELLLDFNENTVDIYDVTEKNAPALLSSTPYPDNGYTHSGWWTADKQHIIVHDELDERNRGLNTTFRTLNIANLRAPSLVGTLTGPTAAIDHNGFNRGNRYFVSNYRRGLVILDSSAPANLSEVGYFDTFASPAENSPQFNGAWGTYPYLPSGTIAVSDIEFGLFLLKDNTGSANPSAGVLRFSGSSASALENAGNVTLTVSRRSGSTGAVSVNYQSIDVSATAGSDYQAASGTLNWAEGDTGDKTITLNITDDSTDENDEVFTVELRNIQGGALIGSPERVQVTIRDNETASTTPPPTTPPADSGGGGGSFGTALLALMLVLGWRRNLRR</sequence>
<evidence type="ECO:0000256" key="2">
    <source>
        <dbReference type="ARBA" id="ARBA00022737"/>
    </source>
</evidence>
<evidence type="ECO:0000256" key="3">
    <source>
        <dbReference type="ARBA" id="ARBA00022837"/>
    </source>
</evidence>
<evidence type="ECO:0000313" key="8">
    <source>
        <dbReference type="EMBL" id="TDQ44617.1"/>
    </source>
</evidence>
<dbReference type="EMBL" id="SNYM01000023">
    <property type="protein sequence ID" value="TDQ44617.1"/>
    <property type="molecule type" value="Genomic_DNA"/>
</dbReference>
<feature type="signal peptide" evidence="6">
    <location>
        <begin position="1"/>
        <end position="21"/>
    </location>
</feature>
<organism evidence="8 9">
    <name type="scientific">Permianibacter aggregans</name>
    <dbReference type="NCBI Taxonomy" id="1510150"/>
    <lineage>
        <taxon>Bacteria</taxon>
        <taxon>Pseudomonadati</taxon>
        <taxon>Pseudomonadota</taxon>
        <taxon>Gammaproteobacteria</taxon>
        <taxon>Pseudomonadales</taxon>
        <taxon>Pseudomonadaceae</taxon>
        <taxon>Permianibacter</taxon>
    </lineage>
</organism>
<reference evidence="8 9" key="1">
    <citation type="submission" date="2019-03" db="EMBL/GenBank/DDBJ databases">
        <title>Genomic Encyclopedia of Type Strains, Phase IV (KMG-IV): sequencing the most valuable type-strain genomes for metagenomic binning, comparative biology and taxonomic classification.</title>
        <authorList>
            <person name="Goeker M."/>
        </authorList>
    </citation>
    <scope>NUCLEOTIDE SEQUENCE [LARGE SCALE GENOMIC DNA]</scope>
    <source>
        <strain evidence="8 9">DSM 103792</strain>
    </source>
</reference>
<keyword evidence="9" id="KW-1185">Reference proteome</keyword>
<evidence type="ECO:0000256" key="1">
    <source>
        <dbReference type="ARBA" id="ARBA00022729"/>
    </source>
</evidence>
<dbReference type="NCBIfam" id="TIGR04312">
    <property type="entry name" value="choice_anch_B"/>
    <property type="match status" value="1"/>
</dbReference>
<dbReference type="InterPro" id="IPR013211">
    <property type="entry name" value="LVIVD"/>
</dbReference>
<dbReference type="AlphaFoldDB" id="A0A4V3D6N3"/>
<dbReference type="Pfam" id="PF08309">
    <property type="entry name" value="LVIVD"/>
    <property type="match status" value="1"/>
</dbReference>
<keyword evidence="5" id="KW-1133">Transmembrane helix</keyword>
<dbReference type="PANTHER" id="PTHR38787:SF3">
    <property type="entry name" value="REGULATORY P DOMAIN-CONTAINING PROTEIN"/>
    <property type="match status" value="1"/>
</dbReference>
<dbReference type="PANTHER" id="PTHR38787">
    <property type="entry name" value="REGULATORY P DOMAIN-CONTAINING PROTEIN"/>
    <property type="match status" value="1"/>
</dbReference>
<comment type="caution">
    <text evidence="8">The sequence shown here is derived from an EMBL/GenBank/DDBJ whole genome shotgun (WGS) entry which is preliminary data.</text>
</comment>
<keyword evidence="2" id="KW-0677">Repeat</keyword>
<keyword evidence="1 6" id="KW-0732">Signal</keyword>
<protein>
    <submittedName>
        <fullName evidence="8">Choice-of-anchor B domain-containing protein</fullName>
    </submittedName>
</protein>
<feature type="domain" description="Calx-beta" evidence="7">
    <location>
        <begin position="543"/>
        <end position="643"/>
    </location>
</feature>
<evidence type="ECO:0000256" key="6">
    <source>
        <dbReference type="SAM" id="SignalP"/>
    </source>
</evidence>
<dbReference type="InterPro" id="IPR003644">
    <property type="entry name" value="Calx_beta"/>
</dbReference>
<dbReference type="GO" id="GO:0007154">
    <property type="term" value="P:cell communication"/>
    <property type="evidence" value="ECO:0007669"/>
    <property type="project" value="InterPro"/>
</dbReference>
<evidence type="ECO:0000256" key="5">
    <source>
        <dbReference type="SAM" id="Phobius"/>
    </source>
</evidence>
<dbReference type="GO" id="GO:0005576">
    <property type="term" value="C:extracellular region"/>
    <property type="evidence" value="ECO:0007669"/>
    <property type="project" value="TreeGrafter"/>
</dbReference>
<keyword evidence="3" id="KW-0106">Calcium</keyword>